<evidence type="ECO:0000313" key="3">
    <source>
        <dbReference type="Proteomes" id="UP000669179"/>
    </source>
</evidence>
<keyword evidence="3" id="KW-1185">Reference proteome</keyword>
<dbReference type="RefSeq" id="WP_208264005.1">
    <property type="nucleotide sequence ID" value="NZ_JAGEOJ010000042.1"/>
</dbReference>
<dbReference type="AlphaFoldDB" id="A0A939PNT2"/>
<dbReference type="Proteomes" id="UP000669179">
    <property type="component" value="Unassembled WGS sequence"/>
</dbReference>
<organism evidence="2 3">
    <name type="scientific">Actinomadura barringtoniae</name>
    <dbReference type="NCBI Taxonomy" id="1427535"/>
    <lineage>
        <taxon>Bacteria</taxon>
        <taxon>Bacillati</taxon>
        <taxon>Actinomycetota</taxon>
        <taxon>Actinomycetes</taxon>
        <taxon>Streptosporangiales</taxon>
        <taxon>Thermomonosporaceae</taxon>
        <taxon>Actinomadura</taxon>
    </lineage>
</organism>
<evidence type="ECO:0000256" key="1">
    <source>
        <dbReference type="SAM" id="MobiDB-lite"/>
    </source>
</evidence>
<protein>
    <submittedName>
        <fullName evidence="2">Uncharacterized protein</fullName>
    </submittedName>
</protein>
<name>A0A939PNT2_9ACTN</name>
<dbReference type="EMBL" id="JAGEOJ010000042">
    <property type="protein sequence ID" value="MBO2455762.1"/>
    <property type="molecule type" value="Genomic_DNA"/>
</dbReference>
<reference evidence="2" key="1">
    <citation type="submission" date="2021-03" db="EMBL/GenBank/DDBJ databases">
        <authorList>
            <person name="Kanchanasin P."/>
            <person name="Saeng-In P."/>
            <person name="Phongsopitanun W."/>
            <person name="Yuki M."/>
            <person name="Kudo T."/>
            <person name="Ohkuma M."/>
            <person name="Tanasupawat S."/>
        </authorList>
    </citation>
    <scope>NUCLEOTIDE SEQUENCE</scope>
    <source>
        <strain evidence="2">GKU 128</strain>
    </source>
</reference>
<gene>
    <name evidence="2" type="ORF">J4573_52410</name>
</gene>
<evidence type="ECO:0000313" key="2">
    <source>
        <dbReference type="EMBL" id="MBO2455762.1"/>
    </source>
</evidence>
<proteinExistence type="predicted"/>
<sequence>MPAMPAPGQVPGTTFELVDVDGDGPSEVPSTGPFGAAAGALHRPASGPTTLNWSA</sequence>
<accession>A0A939PNT2</accession>
<feature type="region of interest" description="Disordered" evidence="1">
    <location>
        <begin position="20"/>
        <end position="55"/>
    </location>
</feature>
<comment type="caution">
    <text evidence="2">The sequence shown here is derived from an EMBL/GenBank/DDBJ whole genome shotgun (WGS) entry which is preliminary data.</text>
</comment>